<comment type="caution">
    <text evidence="3">The sequence shown here is derived from an EMBL/GenBank/DDBJ whole genome shotgun (WGS) entry which is preliminary data.</text>
</comment>
<evidence type="ECO:0000256" key="1">
    <source>
        <dbReference type="SAM" id="MobiDB-lite"/>
    </source>
</evidence>
<evidence type="ECO:0000313" key="4">
    <source>
        <dbReference type="Proteomes" id="UP000887226"/>
    </source>
</evidence>
<feature type="compositionally biased region" description="Polar residues" evidence="1">
    <location>
        <begin position="144"/>
        <end position="154"/>
    </location>
</feature>
<feature type="domain" description="Myb-like DNA-binding" evidence="2">
    <location>
        <begin position="18"/>
        <end position="66"/>
    </location>
</feature>
<feature type="compositionally biased region" description="Acidic residues" evidence="1">
    <location>
        <begin position="120"/>
        <end position="133"/>
    </location>
</feature>
<reference evidence="3" key="1">
    <citation type="journal article" date="2021" name="IMA Fungus">
        <title>Genomic characterization of three marine fungi, including Emericellopsis atlantica sp. nov. with signatures of a generalist lifestyle and marine biomass degradation.</title>
        <authorList>
            <person name="Hagestad O.C."/>
            <person name="Hou L."/>
            <person name="Andersen J.H."/>
            <person name="Hansen E.H."/>
            <person name="Altermark B."/>
            <person name="Li C."/>
            <person name="Kuhnert E."/>
            <person name="Cox R.J."/>
            <person name="Crous P.W."/>
            <person name="Spatafora J.W."/>
            <person name="Lail K."/>
            <person name="Amirebrahimi M."/>
            <person name="Lipzen A."/>
            <person name="Pangilinan J."/>
            <person name="Andreopoulos W."/>
            <person name="Hayes R.D."/>
            <person name="Ng V."/>
            <person name="Grigoriev I.V."/>
            <person name="Jackson S.A."/>
            <person name="Sutton T.D.S."/>
            <person name="Dobson A.D.W."/>
            <person name="Rama T."/>
        </authorList>
    </citation>
    <scope>NUCLEOTIDE SEQUENCE</scope>
    <source>
        <strain evidence="3">TRa3180A</strain>
    </source>
</reference>
<evidence type="ECO:0000259" key="2">
    <source>
        <dbReference type="Pfam" id="PF22980"/>
    </source>
</evidence>
<sequence>MSDNEGKAAGEVGIMPTSDITFLIACLQNTTGGAISIDNNKVAEKLQYKNPRSVGNKVNALKKKYNLPFGSSKLDSPKKASYDAGPAQPTVPKTPSKNKVTKPRGRSTGTKNKGKAKKEDDDEEMKEEDEEADNAVKSPKQEEASNTGSEEIEA</sequence>
<dbReference type="EMBL" id="MU254272">
    <property type="protein sequence ID" value="KAG9241104.1"/>
    <property type="molecule type" value="Genomic_DNA"/>
</dbReference>
<dbReference type="InterPro" id="IPR054505">
    <property type="entry name" value="Myb_DNA-bind_8"/>
</dbReference>
<gene>
    <name evidence="3" type="ORF">BJ878DRAFT_448208</name>
</gene>
<dbReference type="OrthoDB" id="5421770at2759"/>
<evidence type="ECO:0000313" key="3">
    <source>
        <dbReference type="EMBL" id="KAG9241104.1"/>
    </source>
</evidence>
<proteinExistence type="predicted"/>
<feature type="region of interest" description="Disordered" evidence="1">
    <location>
        <begin position="65"/>
        <end position="154"/>
    </location>
</feature>
<dbReference type="Pfam" id="PF22980">
    <property type="entry name" value="Myb_DNA-bind_8"/>
    <property type="match status" value="1"/>
</dbReference>
<protein>
    <recommendedName>
        <fullName evidence="2">Myb-like DNA-binding domain-containing protein</fullName>
    </recommendedName>
</protein>
<dbReference type="Proteomes" id="UP000887226">
    <property type="component" value="Unassembled WGS sequence"/>
</dbReference>
<accession>A0A9P7YWH8</accession>
<dbReference type="AlphaFoldDB" id="A0A9P7YWH8"/>
<name>A0A9P7YWH8_9HELO</name>
<organism evidence="3 4">
    <name type="scientific">Calycina marina</name>
    <dbReference type="NCBI Taxonomy" id="1763456"/>
    <lineage>
        <taxon>Eukaryota</taxon>
        <taxon>Fungi</taxon>
        <taxon>Dikarya</taxon>
        <taxon>Ascomycota</taxon>
        <taxon>Pezizomycotina</taxon>
        <taxon>Leotiomycetes</taxon>
        <taxon>Helotiales</taxon>
        <taxon>Pezizellaceae</taxon>
        <taxon>Calycina</taxon>
    </lineage>
</organism>
<keyword evidence="4" id="KW-1185">Reference proteome</keyword>